<evidence type="ECO:0000313" key="3">
    <source>
        <dbReference type="Proteomes" id="UP000019146"/>
    </source>
</evidence>
<evidence type="ECO:0000256" key="1">
    <source>
        <dbReference type="SAM" id="MobiDB-lite"/>
    </source>
</evidence>
<reference evidence="2 3" key="1">
    <citation type="journal article" date="2014" name="Genome Announc.">
        <title>Draft Genome Sequence of the Haloacid-Degrading Burkholderia caribensis Strain MBA4.</title>
        <authorList>
            <person name="Pan Y."/>
            <person name="Kong K.F."/>
            <person name="Tsang J.S."/>
        </authorList>
    </citation>
    <scope>NUCLEOTIDE SEQUENCE [LARGE SCALE GENOMIC DNA]</scope>
    <source>
        <strain evidence="2 3">MBA4</strain>
    </source>
</reference>
<evidence type="ECO:0000313" key="2">
    <source>
        <dbReference type="EMBL" id="ALL62747.1"/>
    </source>
</evidence>
<dbReference type="AlphaFoldDB" id="A0A0P0R4E6"/>
<dbReference type="EMBL" id="CP012746">
    <property type="protein sequence ID" value="ALL62747.1"/>
    <property type="molecule type" value="Genomic_DNA"/>
</dbReference>
<feature type="region of interest" description="Disordered" evidence="1">
    <location>
        <begin position="1"/>
        <end position="23"/>
    </location>
</feature>
<name>A0A0P0R4E6_9BURK</name>
<protein>
    <submittedName>
        <fullName evidence="2">Uncharacterized protein</fullName>
    </submittedName>
</protein>
<proteinExistence type="predicted"/>
<gene>
    <name evidence="2" type="ORF">K788_0008464</name>
</gene>
<organism evidence="2 3">
    <name type="scientific">Paraburkholderia caribensis MBA4</name>
    <dbReference type="NCBI Taxonomy" id="1323664"/>
    <lineage>
        <taxon>Bacteria</taxon>
        <taxon>Pseudomonadati</taxon>
        <taxon>Pseudomonadota</taxon>
        <taxon>Betaproteobacteria</taxon>
        <taxon>Burkholderiales</taxon>
        <taxon>Burkholderiaceae</taxon>
        <taxon>Paraburkholderia</taxon>
    </lineage>
</organism>
<dbReference type="KEGG" id="bcai:K788_0008464"/>
<sequence>MRRGRGVARPIPAPSPGCVANNNEGARTWSSQFECERLEER</sequence>
<accession>A0A0P0R4E6</accession>
<dbReference type="Proteomes" id="UP000019146">
    <property type="component" value="Chromosome 1"/>
</dbReference>